<evidence type="ECO:0000313" key="2">
    <source>
        <dbReference type="EMBL" id="MTD16851.1"/>
    </source>
</evidence>
<protein>
    <recommendedName>
        <fullName evidence="4">HlyD family efflux transporter periplasmic adaptor subunit</fullName>
    </recommendedName>
</protein>
<dbReference type="EMBL" id="WLYK01000011">
    <property type="protein sequence ID" value="MTD16851.1"/>
    <property type="molecule type" value="Genomic_DNA"/>
</dbReference>
<reference evidence="2 3" key="1">
    <citation type="submission" date="2019-11" db="EMBL/GenBank/DDBJ databases">
        <authorList>
            <person name="Jiang L.-Q."/>
        </authorList>
    </citation>
    <scope>NUCLEOTIDE SEQUENCE [LARGE SCALE GENOMIC DNA]</scope>
    <source>
        <strain evidence="2 3">YIM 132087</strain>
    </source>
</reference>
<evidence type="ECO:0000256" key="1">
    <source>
        <dbReference type="SAM" id="Phobius"/>
    </source>
</evidence>
<keyword evidence="1" id="KW-0812">Transmembrane</keyword>
<name>A0A7K1FRT5_9ACTN</name>
<sequence length="284" mass="28731">MTAPAPSPAPGLFRPEAIAELDAGSQLEKRLRITGPRSWIVLVAALVLVLSGTGWAVFGRTQVTVDGAGAFLPPEGLLSMTSPFSGTVTSVPVLDTGAAPGEPVQLDAGDVLLTMSTIEGEEWSISAPTDSVLVNRAPLAAGTQLVAGTPIAQLLPLDQDSSALLFVDPSAAPAIAPGMTVHLSPATAPSSAYGEMLGTVRSVGILPSTESDLTLLAGGNVALAAEMGRLGTLRVEVELQTADTPSGFAWTSAQGPPFGIDPTTVLTGSVQIGSRSPISYLLGG</sequence>
<dbReference type="RefSeq" id="WP_154770809.1">
    <property type="nucleotide sequence ID" value="NZ_WLYK01000011.1"/>
</dbReference>
<feature type="transmembrane region" description="Helical" evidence="1">
    <location>
        <begin position="39"/>
        <end position="58"/>
    </location>
</feature>
<keyword evidence="1" id="KW-0472">Membrane</keyword>
<evidence type="ECO:0000313" key="3">
    <source>
        <dbReference type="Proteomes" id="UP000460221"/>
    </source>
</evidence>
<comment type="caution">
    <text evidence="2">The sequence shown here is derived from an EMBL/GenBank/DDBJ whole genome shotgun (WGS) entry which is preliminary data.</text>
</comment>
<keyword evidence="1" id="KW-1133">Transmembrane helix</keyword>
<dbReference type="Proteomes" id="UP000460221">
    <property type="component" value="Unassembled WGS sequence"/>
</dbReference>
<keyword evidence="3" id="KW-1185">Reference proteome</keyword>
<proteinExistence type="predicted"/>
<evidence type="ECO:0008006" key="4">
    <source>
        <dbReference type="Google" id="ProtNLM"/>
    </source>
</evidence>
<organism evidence="2 3">
    <name type="scientific">Nakamurella alba</name>
    <dbReference type="NCBI Taxonomy" id="2665158"/>
    <lineage>
        <taxon>Bacteria</taxon>
        <taxon>Bacillati</taxon>
        <taxon>Actinomycetota</taxon>
        <taxon>Actinomycetes</taxon>
        <taxon>Nakamurellales</taxon>
        <taxon>Nakamurellaceae</taxon>
        <taxon>Nakamurella</taxon>
    </lineage>
</organism>
<dbReference type="AlphaFoldDB" id="A0A7K1FRT5"/>
<gene>
    <name evidence="2" type="ORF">GIS00_23230</name>
</gene>
<accession>A0A7K1FRT5</accession>